<accession>A0ACB9N123</accession>
<protein>
    <submittedName>
        <fullName evidence="1">Uncharacterized protein</fullName>
    </submittedName>
</protein>
<gene>
    <name evidence="1" type="ORF">L6164_021169</name>
</gene>
<evidence type="ECO:0000313" key="1">
    <source>
        <dbReference type="EMBL" id="KAI4328846.1"/>
    </source>
</evidence>
<keyword evidence="2" id="KW-1185">Reference proteome</keyword>
<organism evidence="1 2">
    <name type="scientific">Bauhinia variegata</name>
    <name type="common">Purple orchid tree</name>
    <name type="synonym">Phanera variegata</name>
    <dbReference type="NCBI Taxonomy" id="167791"/>
    <lineage>
        <taxon>Eukaryota</taxon>
        <taxon>Viridiplantae</taxon>
        <taxon>Streptophyta</taxon>
        <taxon>Embryophyta</taxon>
        <taxon>Tracheophyta</taxon>
        <taxon>Spermatophyta</taxon>
        <taxon>Magnoliopsida</taxon>
        <taxon>eudicotyledons</taxon>
        <taxon>Gunneridae</taxon>
        <taxon>Pentapetalae</taxon>
        <taxon>rosids</taxon>
        <taxon>fabids</taxon>
        <taxon>Fabales</taxon>
        <taxon>Fabaceae</taxon>
        <taxon>Cercidoideae</taxon>
        <taxon>Cercideae</taxon>
        <taxon>Bauhiniinae</taxon>
        <taxon>Bauhinia</taxon>
    </lineage>
</organism>
<proteinExistence type="predicted"/>
<dbReference type="Proteomes" id="UP000828941">
    <property type="component" value="Chromosome 8"/>
</dbReference>
<evidence type="ECO:0000313" key="2">
    <source>
        <dbReference type="Proteomes" id="UP000828941"/>
    </source>
</evidence>
<reference evidence="1 2" key="1">
    <citation type="journal article" date="2022" name="DNA Res.">
        <title>Chromosomal-level genome assembly of the orchid tree Bauhinia variegata (Leguminosae; Cercidoideae) supports the allotetraploid origin hypothesis of Bauhinia.</title>
        <authorList>
            <person name="Zhong Y."/>
            <person name="Chen Y."/>
            <person name="Zheng D."/>
            <person name="Pang J."/>
            <person name="Liu Y."/>
            <person name="Luo S."/>
            <person name="Meng S."/>
            <person name="Qian L."/>
            <person name="Wei D."/>
            <person name="Dai S."/>
            <person name="Zhou R."/>
        </authorList>
    </citation>
    <scope>NUCLEOTIDE SEQUENCE [LARGE SCALE GENOMIC DNA]</scope>
    <source>
        <strain evidence="1">BV-YZ2020</strain>
    </source>
</reference>
<comment type="caution">
    <text evidence="1">The sequence shown here is derived from an EMBL/GenBank/DDBJ whole genome shotgun (WGS) entry which is preliminary data.</text>
</comment>
<dbReference type="EMBL" id="CM039433">
    <property type="protein sequence ID" value="KAI4328846.1"/>
    <property type="molecule type" value="Genomic_DNA"/>
</dbReference>
<name>A0ACB9N123_BAUVA</name>
<sequence>MDDDTLSFNHMSSFSDPPIASATMPASSFDRFSFFLVLVGCLLCYCYFCHRIEQNGSGWYPNVNGNGAGLDENTINSYPKLKYKKDGMGDNDKNDTLCSVCLCEYEESEMLRMMPECRHYFHVYCLDKWLTLNGSCPVCRNRPVQQS</sequence>